<dbReference type="AlphaFoldDB" id="A0A168SC78"/>
<evidence type="ECO:0000256" key="2">
    <source>
        <dbReference type="SAM" id="Phobius"/>
    </source>
</evidence>
<keyword evidence="2" id="KW-0812">Transmembrane</keyword>
<evidence type="ECO:0000313" key="4">
    <source>
        <dbReference type="Proteomes" id="UP000078561"/>
    </source>
</evidence>
<organism evidence="3">
    <name type="scientific">Absidia glauca</name>
    <name type="common">Pin mould</name>
    <dbReference type="NCBI Taxonomy" id="4829"/>
    <lineage>
        <taxon>Eukaryota</taxon>
        <taxon>Fungi</taxon>
        <taxon>Fungi incertae sedis</taxon>
        <taxon>Mucoromycota</taxon>
        <taxon>Mucoromycotina</taxon>
        <taxon>Mucoromycetes</taxon>
        <taxon>Mucorales</taxon>
        <taxon>Cunninghamellaceae</taxon>
        <taxon>Absidia</taxon>
    </lineage>
</organism>
<dbReference type="Proteomes" id="UP000078561">
    <property type="component" value="Unassembled WGS sequence"/>
</dbReference>
<evidence type="ECO:0000313" key="3">
    <source>
        <dbReference type="EMBL" id="SAM08222.1"/>
    </source>
</evidence>
<keyword evidence="2" id="KW-1133">Transmembrane helix</keyword>
<sequence>MTSTTTNDDISQLVAGKASLSLNINYSDGSSSVLTTSSPSSPFCQHQLPSPLNAFTTTTASATILAPILKFKPRLGYKNYFSARRLLLLLLPLVITFFPHCHSLYSTTTNEQTDEQTNERTIGYDDDDGNRNDDDANDDSTTASCRPKRHF</sequence>
<feature type="region of interest" description="Disordered" evidence="1">
    <location>
        <begin position="108"/>
        <end position="151"/>
    </location>
</feature>
<dbReference type="EMBL" id="LT554889">
    <property type="protein sequence ID" value="SAM08222.1"/>
    <property type="molecule type" value="Genomic_DNA"/>
</dbReference>
<keyword evidence="2" id="KW-0472">Membrane</keyword>
<dbReference type="InParanoid" id="A0A168SC78"/>
<proteinExistence type="predicted"/>
<keyword evidence="4" id="KW-1185">Reference proteome</keyword>
<reference evidence="3" key="1">
    <citation type="submission" date="2016-04" db="EMBL/GenBank/DDBJ databases">
        <authorList>
            <person name="Evans L.H."/>
            <person name="Alamgir A."/>
            <person name="Owens N."/>
            <person name="Weber N.D."/>
            <person name="Virtaneva K."/>
            <person name="Barbian K."/>
            <person name="Babar A."/>
            <person name="Rosenke K."/>
        </authorList>
    </citation>
    <scope>NUCLEOTIDE SEQUENCE [LARGE SCALE GENOMIC DNA]</scope>
    <source>
        <strain evidence="3">CBS 101.48</strain>
    </source>
</reference>
<evidence type="ECO:0000256" key="1">
    <source>
        <dbReference type="SAM" id="MobiDB-lite"/>
    </source>
</evidence>
<name>A0A168SC78_ABSGL</name>
<gene>
    <name evidence="3" type="primary">ABSGL_13884.1 scaffold 14340</name>
</gene>
<protein>
    <submittedName>
        <fullName evidence="3">Uncharacterized protein</fullName>
    </submittedName>
</protein>
<feature type="transmembrane region" description="Helical" evidence="2">
    <location>
        <begin position="86"/>
        <end position="105"/>
    </location>
</feature>
<accession>A0A168SC78</accession>